<organism evidence="14 15">
    <name type="scientific">Mycolicibacterium moriokaense</name>
    <dbReference type="NCBI Taxonomy" id="39691"/>
    <lineage>
        <taxon>Bacteria</taxon>
        <taxon>Bacillati</taxon>
        <taxon>Actinomycetota</taxon>
        <taxon>Actinomycetes</taxon>
        <taxon>Mycobacteriales</taxon>
        <taxon>Mycobacteriaceae</taxon>
        <taxon>Mycolicibacterium</taxon>
    </lineage>
</organism>
<feature type="binding site" evidence="11">
    <location>
        <begin position="511"/>
        <end position="514"/>
    </location>
    <ligand>
        <name>GTP</name>
        <dbReference type="ChEBI" id="CHEBI:37565"/>
    </ligand>
</feature>
<keyword evidence="6 11" id="KW-0547">Nucleotide-binding</keyword>
<feature type="binding site" evidence="11">
    <location>
        <position position="245"/>
    </location>
    <ligand>
        <name>Mn(2+)</name>
        <dbReference type="ChEBI" id="CHEBI:29035"/>
    </ligand>
</feature>
<keyword evidence="11" id="KW-0963">Cytoplasm</keyword>
<evidence type="ECO:0000259" key="12">
    <source>
        <dbReference type="Pfam" id="PF00821"/>
    </source>
</evidence>
<dbReference type="FunFam" id="3.40.449.10:FF:000005">
    <property type="entry name" value="Phosphoenolpyruvate carboxykinase [GTP]"/>
    <property type="match status" value="1"/>
</dbReference>
<accession>A0A318H5X9</accession>
<dbReference type="EMBL" id="QJJU01000043">
    <property type="protein sequence ID" value="PXW98877.1"/>
    <property type="molecule type" value="Genomic_DNA"/>
</dbReference>
<reference evidence="14 15" key="2">
    <citation type="submission" date="2018-06" db="EMBL/GenBank/DDBJ databases">
        <title>Sequencing of bacterial isolates from soil warming experiment in Harvard Forest, Massachusetts, USA.</title>
        <authorList>
            <person name="Deangelis K.PhD."/>
        </authorList>
    </citation>
    <scope>NUCLEOTIDE SEQUENCE [LARGE SCALE GENOMIC DNA]</scope>
    <source>
        <strain evidence="14 15">GAS496</strain>
    </source>
</reference>
<keyword evidence="14" id="KW-0670">Pyruvate</keyword>
<dbReference type="InterPro" id="IPR035077">
    <property type="entry name" value="PEP_carboxykinase_GTP_C"/>
</dbReference>
<dbReference type="GO" id="GO:0016301">
    <property type="term" value="F:kinase activity"/>
    <property type="evidence" value="ECO:0007669"/>
    <property type="project" value="UniProtKB-KW"/>
</dbReference>
<sequence>MTTTVSAHPGAPTTNSAIINWVDEVAALTTPEQVVWCDGSDDEWRRLTTLLEDKGTFVRLPRIQNSFWCTSDPADVARVEDRTFICSQQESDAGPTNNWMDPVDMKTVMTEEYRGAMAGRTMYVIAFCMGPLDAAQPKYGVQVTDSEYVAVSMQIMTRSGTPVWNQLADADFVRCLHSVGAPLAPGQADVAWPCDHTKYISHFPEEHTIWSYGSGYGGNALLGKKCYALRIASKMARDEGWLAEHMLILKLTSPQGQVHYIAAAFPSSCGKTNLAMLAPTLHGWTAQTIGDDIAWMRFGDDGRLYAVNPEAGFFGVAPGTGAHTNPNAMATIERGNSIFTNVALTDDGDIWWEGMTSSAPRHLIDWKRRDWNPGSGEPAAHPNSRYCTPIQQCPTLAPEWNDPHGVPISAIFFGGRRATTIPLITQAFNWQHGVFLASTLSSETTAAATGAVGVVRRDPMAMLPFLGYHVGDYLQHWLDLATRTDPELLPKIFYVNWFRRGDNDEFLWPGFGENTRILKWALQRIDGTADAIRTPIGDVPTPDALDLDGLDKTYDSKIPAALNVDANEWAAELPLISHWYATIGDRLPDPLRQELADLRHRIAAG</sequence>
<keyword evidence="9 11" id="KW-0464">Manganese</keyword>
<feature type="binding site" evidence="11">
    <location>
        <begin position="383"/>
        <end position="385"/>
    </location>
    <ligand>
        <name>substrate</name>
    </ligand>
</feature>
<comment type="similarity">
    <text evidence="2 11">Belongs to the phosphoenolpyruvate carboxykinase [GTP] family.</text>
</comment>
<dbReference type="Gene3D" id="3.90.228.20">
    <property type="match status" value="1"/>
</dbReference>
<dbReference type="HAMAP" id="MF_00452">
    <property type="entry name" value="PEPCK_GTP"/>
    <property type="match status" value="1"/>
</dbReference>
<dbReference type="GO" id="GO:0046327">
    <property type="term" value="P:glycerol biosynthetic process from pyruvate"/>
    <property type="evidence" value="ECO:0007669"/>
    <property type="project" value="TreeGrafter"/>
</dbReference>
<gene>
    <name evidence="11" type="primary">pckG</name>
    <name evidence="14" type="ORF">C8E89_14327</name>
</gene>
<feature type="binding site" evidence="11">
    <location>
        <position position="385"/>
    </location>
    <ligand>
        <name>GTP</name>
        <dbReference type="ChEBI" id="CHEBI:37565"/>
    </ligand>
</feature>
<dbReference type="RefSeq" id="WP_110320086.1">
    <property type="nucleotide sequence ID" value="NZ_QJJU01000043.1"/>
</dbReference>
<dbReference type="GO" id="GO:0006107">
    <property type="term" value="P:oxaloacetate metabolic process"/>
    <property type="evidence" value="ECO:0007669"/>
    <property type="project" value="TreeGrafter"/>
</dbReference>
<dbReference type="OrthoDB" id="9758871at2"/>
<evidence type="ECO:0000256" key="7">
    <source>
        <dbReference type="ARBA" id="ARBA00022793"/>
    </source>
</evidence>
<dbReference type="SUPFAM" id="SSF53795">
    <property type="entry name" value="PEP carboxykinase-like"/>
    <property type="match status" value="1"/>
</dbReference>
<feature type="binding site" evidence="11">
    <location>
        <position position="292"/>
    </location>
    <ligand>
        <name>Mn(2+)</name>
        <dbReference type="ChEBI" id="CHEBI:29035"/>
    </ligand>
</feature>
<dbReference type="GO" id="GO:0071333">
    <property type="term" value="P:cellular response to glucose stimulus"/>
    <property type="evidence" value="ECO:0007669"/>
    <property type="project" value="TreeGrafter"/>
</dbReference>
<feature type="active site" evidence="11">
    <location>
        <position position="269"/>
    </location>
</feature>
<dbReference type="UniPathway" id="UPA00138"/>
<dbReference type="Gene3D" id="2.170.8.10">
    <property type="entry name" value="Phosphoenolpyruvate Carboxykinase, domain 2"/>
    <property type="match status" value="1"/>
</dbReference>
<dbReference type="InterPro" id="IPR013035">
    <property type="entry name" value="PEP_carboxykinase_C"/>
</dbReference>
<dbReference type="CDD" id="cd00819">
    <property type="entry name" value="PEPCK_GTP"/>
    <property type="match status" value="1"/>
</dbReference>
<feature type="binding site" evidence="11">
    <location>
        <position position="78"/>
    </location>
    <ligand>
        <name>substrate</name>
    </ligand>
</feature>
<dbReference type="InterPro" id="IPR035078">
    <property type="entry name" value="PEP_carboxykinase_GTP_N"/>
</dbReference>
<evidence type="ECO:0000256" key="4">
    <source>
        <dbReference type="ARBA" id="ARBA00022432"/>
    </source>
</evidence>
<keyword evidence="8 11" id="KW-0342">GTP-binding</keyword>
<dbReference type="InterPro" id="IPR008210">
    <property type="entry name" value="PEP_carboxykinase_N"/>
</dbReference>
<comment type="catalytic activity">
    <reaction evidence="11">
        <text>oxaloacetate + GTP = phosphoenolpyruvate + GDP + CO2</text>
        <dbReference type="Rhea" id="RHEA:10388"/>
        <dbReference type="ChEBI" id="CHEBI:16452"/>
        <dbReference type="ChEBI" id="CHEBI:16526"/>
        <dbReference type="ChEBI" id="CHEBI:37565"/>
        <dbReference type="ChEBI" id="CHEBI:58189"/>
        <dbReference type="ChEBI" id="CHEBI:58702"/>
        <dbReference type="EC" id="4.1.1.32"/>
    </reaction>
</comment>
<dbReference type="PANTHER" id="PTHR11561:SF0">
    <property type="entry name" value="PHOSPHOENOLPYRUVATE CARBOXYKINASE [GTP]-RELATED"/>
    <property type="match status" value="1"/>
</dbReference>
<feature type="binding site" evidence="11">
    <location>
        <position position="416"/>
    </location>
    <ligand>
        <name>GTP</name>
        <dbReference type="ChEBI" id="CHEBI:37565"/>
    </ligand>
</feature>
<dbReference type="PANTHER" id="PTHR11561">
    <property type="entry name" value="PHOSPHOENOLPYRUVATE CARBOXYKINASE"/>
    <property type="match status" value="1"/>
</dbReference>
<dbReference type="GO" id="GO:0005525">
    <property type="term" value="F:GTP binding"/>
    <property type="evidence" value="ECO:0007669"/>
    <property type="project" value="UniProtKB-UniRule"/>
</dbReference>
<evidence type="ECO:0000256" key="11">
    <source>
        <dbReference type="HAMAP-Rule" id="MF_00452"/>
    </source>
</evidence>
<evidence type="ECO:0000256" key="3">
    <source>
        <dbReference type="ARBA" id="ARBA00011245"/>
    </source>
</evidence>
<dbReference type="GO" id="GO:0006094">
    <property type="term" value="P:gluconeogenesis"/>
    <property type="evidence" value="ECO:0007669"/>
    <property type="project" value="UniProtKB-UniRule"/>
</dbReference>
<evidence type="ECO:0000259" key="13">
    <source>
        <dbReference type="Pfam" id="PF17297"/>
    </source>
</evidence>
<evidence type="ECO:0000313" key="15">
    <source>
        <dbReference type="Proteomes" id="UP000247781"/>
    </source>
</evidence>
<reference evidence="15" key="1">
    <citation type="submission" date="2018-05" db="EMBL/GenBank/DDBJ databases">
        <authorList>
            <person name="Deangelis K."/>
            <person name="Huntemann M."/>
            <person name="Clum A."/>
            <person name="Pillay M."/>
            <person name="Palaniappan K."/>
            <person name="Varghese N."/>
            <person name="Mikhailova N."/>
            <person name="Stamatis D."/>
            <person name="Reddy T."/>
            <person name="Daum C."/>
            <person name="Shapiro N."/>
            <person name="Ivanova N."/>
            <person name="Kyrpides N."/>
            <person name="Woyke T."/>
        </authorList>
    </citation>
    <scope>NUCLEOTIDE SEQUENCE [LARGE SCALE GENOMIC DNA]</scope>
    <source>
        <strain evidence="15">GAS496</strain>
    </source>
</reference>
<keyword evidence="15" id="KW-1185">Reference proteome</keyword>
<dbReference type="GO" id="GO:0033993">
    <property type="term" value="P:response to lipid"/>
    <property type="evidence" value="ECO:0007669"/>
    <property type="project" value="TreeGrafter"/>
</dbReference>
<keyword evidence="5 11" id="KW-0479">Metal-binding</keyword>
<keyword evidence="7 11" id="KW-0210">Decarboxylase</keyword>
<evidence type="ECO:0000256" key="8">
    <source>
        <dbReference type="ARBA" id="ARBA00023134"/>
    </source>
</evidence>
<evidence type="ECO:0000256" key="5">
    <source>
        <dbReference type="ARBA" id="ARBA00022723"/>
    </source>
</evidence>
<feature type="binding site" evidence="11">
    <location>
        <position position="267"/>
    </location>
    <ligand>
        <name>substrate</name>
    </ligand>
</feature>
<dbReference type="AlphaFoldDB" id="A0A318H5X9"/>
<feature type="binding site" evidence="11">
    <location>
        <begin position="216"/>
        <end position="218"/>
    </location>
    <ligand>
        <name>substrate</name>
    </ligand>
</feature>
<dbReference type="InterPro" id="IPR018091">
    <property type="entry name" value="PEP_carboxykin_GTP_CS"/>
</dbReference>
<evidence type="ECO:0000256" key="2">
    <source>
        <dbReference type="ARBA" id="ARBA00005796"/>
    </source>
</evidence>
<protein>
    <recommendedName>
        <fullName evidence="11">Phosphoenolpyruvate carboxykinase [GTP]</fullName>
        <shortName evidence="11">PEP carboxykinase</shortName>
        <shortName evidence="11">PEPCK</shortName>
        <ecNumber evidence="11">4.1.1.32</ecNumber>
    </recommendedName>
    <alternativeName>
        <fullName evidence="11">GTP-dependent phosphoenolpyruvate carboxykinase</fullName>
        <shortName evidence="11">GTP-PEPCK</shortName>
    </alternativeName>
</protein>
<keyword evidence="14" id="KW-0418">Kinase</keyword>
<dbReference type="InterPro" id="IPR008209">
    <property type="entry name" value="PEP_carboxykinase_GTP"/>
</dbReference>
<feature type="binding site" evidence="11">
    <location>
        <position position="225"/>
    </location>
    <ligand>
        <name>Mn(2+)</name>
        <dbReference type="ChEBI" id="CHEBI:29035"/>
    </ligand>
</feature>
<dbReference type="GO" id="GO:0004613">
    <property type="term" value="F:phosphoenolpyruvate carboxykinase (GTP) activity"/>
    <property type="evidence" value="ECO:0007669"/>
    <property type="project" value="UniProtKB-UniRule"/>
</dbReference>
<dbReference type="EC" id="4.1.1.32" evidence="11"/>
<comment type="caution">
    <text evidence="14">The sequence shown here is derived from an EMBL/GenBank/DDBJ whole genome shotgun (WGS) entry which is preliminary data.</text>
</comment>
<dbReference type="GO" id="GO:0005829">
    <property type="term" value="C:cytosol"/>
    <property type="evidence" value="ECO:0007669"/>
    <property type="project" value="TreeGrafter"/>
</dbReference>
<feature type="domain" description="Phosphoenolpyruvate carboxykinase GTP-utilising N-terminal" evidence="13">
    <location>
        <begin position="20"/>
        <end position="237"/>
    </location>
</feature>
<keyword evidence="10 11" id="KW-0456">Lyase</keyword>
<comment type="pathway">
    <text evidence="1 11">Carbohydrate biosynthesis; gluconeogenesis.</text>
</comment>
<dbReference type="GO" id="GO:0030145">
    <property type="term" value="F:manganese ion binding"/>
    <property type="evidence" value="ECO:0007669"/>
    <property type="project" value="UniProtKB-UniRule"/>
</dbReference>
<comment type="subunit">
    <text evidence="3 11">Monomer.</text>
</comment>
<dbReference type="GO" id="GO:0042594">
    <property type="term" value="P:response to starvation"/>
    <property type="evidence" value="ECO:0007669"/>
    <property type="project" value="TreeGrafter"/>
</dbReference>
<evidence type="ECO:0000256" key="9">
    <source>
        <dbReference type="ARBA" id="ARBA00023211"/>
    </source>
</evidence>
<dbReference type="Pfam" id="PF17297">
    <property type="entry name" value="PEPCK_N"/>
    <property type="match status" value="1"/>
</dbReference>
<dbReference type="Pfam" id="PF00821">
    <property type="entry name" value="PEPCK_GTP"/>
    <property type="match status" value="1"/>
</dbReference>
<comment type="cofactor">
    <cofactor evidence="11">
        <name>Mn(2+)</name>
        <dbReference type="ChEBI" id="CHEBI:29035"/>
    </cofactor>
    <text evidence="11">Binds 1 Mn(2+) ion per subunit.</text>
</comment>
<keyword evidence="4 11" id="KW-0312">Gluconeogenesis</keyword>
<dbReference type="GO" id="GO:0019543">
    <property type="term" value="P:propionate catabolic process"/>
    <property type="evidence" value="ECO:0007669"/>
    <property type="project" value="TreeGrafter"/>
</dbReference>
<feature type="domain" description="Phosphoenolpyruvate carboxykinase C-terminal P-loop" evidence="12">
    <location>
        <begin position="241"/>
        <end position="601"/>
    </location>
</feature>
<evidence type="ECO:0000256" key="1">
    <source>
        <dbReference type="ARBA" id="ARBA00004742"/>
    </source>
</evidence>
<dbReference type="PROSITE" id="PS00505">
    <property type="entry name" value="PEPCK_GTP"/>
    <property type="match status" value="1"/>
</dbReference>
<dbReference type="NCBIfam" id="NF003253">
    <property type="entry name" value="PRK04210.1"/>
    <property type="match status" value="1"/>
</dbReference>
<dbReference type="SUPFAM" id="SSF68923">
    <property type="entry name" value="PEP carboxykinase N-terminal domain"/>
    <property type="match status" value="1"/>
</dbReference>
<dbReference type="Gene3D" id="3.40.449.10">
    <property type="entry name" value="Phosphoenolpyruvate Carboxykinase, domain 1"/>
    <property type="match status" value="1"/>
</dbReference>
<comment type="subcellular location">
    <subcellularLocation>
        <location evidence="11">Cytoplasm</location>
    </subcellularLocation>
</comment>
<dbReference type="PIRSF" id="PIRSF001348">
    <property type="entry name" value="PEP_carboxykinase_GTP"/>
    <property type="match status" value="1"/>
</dbReference>
<feature type="binding site" evidence="11">
    <location>
        <begin position="268"/>
        <end position="273"/>
    </location>
    <ligand>
        <name>GTP</name>
        <dbReference type="ChEBI" id="CHEBI:37565"/>
    </ligand>
</feature>
<keyword evidence="14" id="KW-0808">Transferase</keyword>
<name>A0A318H5X9_9MYCO</name>
<evidence type="ECO:0000256" key="10">
    <source>
        <dbReference type="ARBA" id="ARBA00023239"/>
    </source>
</evidence>
<evidence type="ECO:0000256" key="6">
    <source>
        <dbReference type="ARBA" id="ARBA00022741"/>
    </source>
</evidence>
<dbReference type="Proteomes" id="UP000247781">
    <property type="component" value="Unassembled WGS sequence"/>
</dbReference>
<comment type="function">
    <text evidence="11">Catalyzes the conversion of oxaloacetate (OAA) to phosphoenolpyruvate (PEP), the rate-limiting step in the metabolic pathway that produces glucose from lactate and other precursors derived from the citric acid cycle.</text>
</comment>
<evidence type="ECO:0000313" key="14">
    <source>
        <dbReference type="EMBL" id="PXW98877.1"/>
    </source>
</evidence>
<proteinExistence type="inferred from homology"/>